<dbReference type="PIRSF" id="PIRSF000440">
    <property type="entry name" value="CAT"/>
    <property type="match status" value="1"/>
</dbReference>
<comment type="caution">
    <text evidence="1">The sequence shown here is derived from an EMBL/GenBank/DDBJ whole genome shotgun (WGS) entry which is preliminary data.</text>
</comment>
<dbReference type="InterPro" id="IPR001707">
    <property type="entry name" value="Cmp_AcTrfase"/>
</dbReference>
<dbReference type="PANTHER" id="PTHR38474:SF1">
    <property type="entry name" value="SLR0299 PROTEIN"/>
    <property type="match status" value="1"/>
</dbReference>
<gene>
    <name evidence="1" type="ORF">ACFQZI_00785</name>
</gene>
<dbReference type="PANTHER" id="PTHR38474">
    <property type="entry name" value="SLR0299 PROTEIN"/>
    <property type="match status" value="1"/>
</dbReference>
<protein>
    <submittedName>
        <fullName evidence="1">CatA-like O-acetyltransferase</fullName>
    </submittedName>
</protein>
<organism evidence="1 2">
    <name type="scientific">Mucilaginibacter lutimaris</name>
    <dbReference type="NCBI Taxonomy" id="931629"/>
    <lineage>
        <taxon>Bacteria</taxon>
        <taxon>Pseudomonadati</taxon>
        <taxon>Bacteroidota</taxon>
        <taxon>Sphingobacteriia</taxon>
        <taxon>Sphingobacteriales</taxon>
        <taxon>Sphingobacteriaceae</taxon>
        <taxon>Mucilaginibacter</taxon>
    </lineage>
</organism>
<accession>A0ABW2Z975</accession>
<dbReference type="RefSeq" id="WP_377137379.1">
    <property type="nucleotide sequence ID" value="NZ_JBHTIA010000003.1"/>
</dbReference>
<dbReference type="Proteomes" id="UP001597073">
    <property type="component" value="Unassembled WGS sequence"/>
</dbReference>
<dbReference type="EMBL" id="JBHTIA010000003">
    <property type="protein sequence ID" value="MFD0763366.1"/>
    <property type="molecule type" value="Genomic_DNA"/>
</dbReference>
<dbReference type="InterPro" id="IPR023213">
    <property type="entry name" value="CAT-like_dom_sf"/>
</dbReference>
<name>A0ABW2Z975_9SPHI</name>
<reference evidence="2" key="1">
    <citation type="journal article" date="2019" name="Int. J. Syst. Evol. Microbiol.">
        <title>The Global Catalogue of Microorganisms (GCM) 10K type strain sequencing project: providing services to taxonomists for standard genome sequencing and annotation.</title>
        <authorList>
            <consortium name="The Broad Institute Genomics Platform"/>
            <consortium name="The Broad Institute Genome Sequencing Center for Infectious Disease"/>
            <person name="Wu L."/>
            <person name="Ma J."/>
        </authorList>
    </citation>
    <scope>NUCLEOTIDE SEQUENCE [LARGE SCALE GENOMIC DNA]</scope>
    <source>
        <strain evidence="2">CCUG 60742</strain>
    </source>
</reference>
<dbReference type="Gene3D" id="3.30.559.10">
    <property type="entry name" value="Chloramphenicol acetyltransferase-like domain"/>
    <property type="match status" value="1"/>
</dbReference>
<evidence type="ECO:0000313" key="1">
    <source>
        <dbReference type="EMBL" id="MFD0763366.1"/>
    </source>
</evidence>
<dbReference type="SUPFAM" id="SSF52777">
    <property type="entry name" value="CoA-dependent acyltransferases"/>
    <property type="match status" value="1"/>
</dbReference>
<dbReference type="Pfam" id="PF00302">
    <property type="entry name" value="CAT"/>
    <property type="match status" value="1"/>
</dbReference>
<proteinExistence type="predicted"/>
<keyword evidence="2" id="KW-1185">Reference proteome</keyword>
<dbReference type="SMART" id="SM01059">
    <property type="entry name" value="CAT"/>
    <property type="match status" value="1"/>
</dbReference>
<evidence type="ECO:0000313" key="2">
    <source>
        <dbReference type="Proteomes" id="UP001597073"/>
    </source>
</evidence>
<sequence length="207" mass="23684">MKTKIDLDTWYRKDHFIFFNSFEEPLFGATVNVDVTIAYQVARQRGMSFFLYYLHCILEAANKIEAFKYRVEDGEIFLYDTINCSTTVARPDTTFGFSYINYTPDLEVFSADAQQELDRVKGTTGLELRPLYDVLHISAIPWVNFTGLTHARSFSFKDSMPKVSLGKVTDVDGKKLMPVSVTVHHGLADGRHVGEFIDLFQQLLNRS</sequence>